<dbReference type="GO" id="GO:0016020">
    <property type="term" value="C:membrane"/>
    <property type="evidence" value="ECO:0007669"/>
    <property type="project" value="InterPro"/>
</dbReference>
<dbReference type="GO" id="GO:0008320">
    <property type="term" value="F:protein transmembrane transporter activity"/>
    <property type="evidence" value="ECO:0007669"/>
    <property type="project" value="InterPro"/>
</dbReference>
<dbReference type="OMA" id="YGRILQM"/>
<evidence type="ECO:0000313" key="2">
    <source>
        <dbReference type="EMBL" id="AYQ54242.1"/>
    </source>
</evidence>
<keyword evidence="1" id="KW-0472">Membrane</keyword>
<dbReference type="RefSeq" id="WP_015503949.1">
    <property type="nucleotide sequence ID" value="NZ_CAYARL010000009.1"/>
</dbReference>
<reference evidence="2 3" key="1">
    <citation type="submission" date="2016-10" db="EMBL/GenBank/DDBJ databases">
        <title>Complete genome of the TMA-utilizing, human hosted archaeon Methanomethylophilus alvus Gen. nov, sp. nov., strain Mx-05, derived from a pure culture.</title>
        <authorList>
            <person name="Brugere J.-F."/>
            <person name="Ben Hania W."/>
            <person name="Chaudhary P.P."/>
            <person name="Gaci N."/>
            <person name="Borrel G."/>
            <person name="Cao Van Tuat L."/>
            <person name="Fardeau M.-L."/>
            <person name="Harris H.M.B."/>
            <person name="O'Toole P.W."/>
            <person name="Ollivier B."/>
        </authorList>
    </citation>
    <scope>NUCLEOTIDE SEQUENCE [LARGE SCALE GENOMIC DNA]</scope>
    <source>
        <strain evidence="2 3">Mx-05</strain>
    </source>
</reference>
<sequence>MSDEGAEDRSMEFQDNLESKIKGIGRGKYGRILQMAHTPDKEEYLRTAKISAIGIVLLGALGFFIMWLMTYLPDYF</sequence>
<dbReference type="Proteomes" id="UP000273278">
    <property type="component" value="Chromosome"/>
</dbReference>
<proteinExistence type="predicted"/>
<dbReference type="GeneID" id="41320842"/>
<dbReference type="NCBIfam" id="TIGR00327">
    <property type="entry name" value="secE_euk_arch"/>
    <property type="match status" value="1"/>
</dbReference>
<dbReference type="EMBL" id="CP017686">
    <property type="protein sequence ID" value="AYQ54242.1"/>
    <property type="molecule type" value="Genomic_DNA"/>
</dbReference>
<evidence type="ECO:0000313" key="3">
    <source>
        <dbReference type="Proteomes" id="UP000273278"/>
    </source>
</evidence>
<dbReference type="Gene3D" id="1.20.5.820">
    <property type="entry name" value="Preprotein translocase SecE subunit"/>
    <property type="match status" value="1"/>
</dbReference>
<dbReference type="InterPro" id="IPR008158">
    <property type="entry name" value="Translocase_Sec61-g"/>
</dbReference>
<dbReference type="AlphaFoldDB" id="A0A3G3IFC5"/>
<protein>
    <submittedName>
        <fullName evidence="2">Protein translocase SEC61 complex subunit gamma</fullName>
    </submittedName>
</protein>
<feature type="transmembrane region" description="Helical" evidence="1">
    <location>
        <begin position="50"/>
        <end position="72"/>
    </location>
</feature>
<dbReference type="InterPro" id="IPR023391">
    <property type="entry name" value="Prot_translocase_SecE_dom_sf"/>
</dbReference>
<dbReference type="SUPFAM" id="SSF103456">
    <property type="entry name" value="Preprotein translocase SecE subunit"/>
    <property type="match status" value="1"/>
</dbReference>
<accession>A0A3G3IFC5</accession>
<evidence type="ECO:0000256" key="1">
    <source>
        <dbReference type="SAM" id="Phobius"/>
    </source>
</evidence>
<organism evidence="2 3">
    <name type="scientific">Methanomethylophilus alvi</name>
    <dbReference type="NCBI Taxonomy" id="1291540"/>
    <lineage>
        <taxon>Archaea</taxon>
        <taxon>Methanobacteriati</taxon>
        <taxon>Thermoplasmatota</taxon>
        <taxon>Thermoplasmata</taxon>
        <taxon>Methanomassiliicoccales</taxon>
        <taxon>Methanomethylophilaceae</taxon>
        <taxon>Methanomethylophilus</taxon>
    </lineage>
</organism>
<keyword evidence="1" id="KW-0812">Transmembrane</keyword>
<gene>
    <name evidence="2" type="ORF">BKD89_00190</name>
</gene>
<keyword evidence="1" id="KW-1133">Transmembrane helix</keyword>
<name>A0A3G3IFC5_9ARCH</name>